<dbReference type="RefSeq" id="WP_169698402.1">
    <property type="nucleotide sequence ID" value="NZ_LS974202.1"/>
</dbReference>
<dbReference type="PANTHER" id="PTHR43744:SF3">
    <property type="entry name" value="LACTOSE TRANSPORT SYSTEM PERMEASE PROTEIN LACG"/>
    <property type="match status" value="1"/>
</dbReference>
<organism evidence="9 10">
    <name type="scientific">Mesotoga infera</name>
    <dbReference type="NCBI Taxonomy" id="1236046"/>
    <lineage>
        <taxon>Bacteria</taxon>
        <taxon>Thermotogati</taxon>
        <taxon>Thermotogota</taxon>
        <taxon>Thermotogae</taxon>
        <taxon>Kosmotogales</taxon>
        <taxon>Kosmotogaceae</taxon>
        <taxon>Mesotoga</taxon>
    </lineage>
</organism>
<proteinExistence type="inferred from homology"/>
<keyword evidence="5 7" id="KW-1133">Transmembrane helix</keyword>
<feature type="transmembrane region" description="Helical" evidence="7">
    <location>
        <begin position="106"/>
        <end position="128"/>
    </location>
</feature>
<feature type="transmembrane region" description="Helical" evidence="7">
    <location>
        <begin position="241"/>
        <end position="262"/>
    </location>
</feature>
<reference evidence="9 10" key="1">
    <citation type="submission" date="2017-01" db="EMBL/GenBank/DDBJ databases">
        <authorList>
            <person name="Erauso G."/>
        </authorList>
    </citation>
    <scope>NUCLEOTIDE SEQUENCE [LARGE SCALE GENOMIC DNA]</scope>
    <source>
        <strain evidence="9">MESINF1</strain>
    </source>
</reference>
<feature type="transmembrane region" description="Helical" evidence="7">
    <location>
        <begin position="140"/>
        <end position="160"/>
    </location>
</feature>
<keyword evidence="3" id="KW-1003">Cell membrane</keyword>
<dbReference type="Gene3D" id="1.10.3720.10">
    <property type="entry name" value="MetI-like"/>
    <property type="match status" value="1"/>
</dbReference>
<dbReference type="PANTHER" id="PTHR43744">
    <property type="entry name" value="ABC TRANSPORTER PERMEASE PROTEIN MG189-RELATED-RELATED"/>
    <property type="match status" value="1"/>
</dbReference>
<dbReference type="CDD" id="cd06261">
    <property type="entry name" value="TM_PBP2"/>
    <property type="match status" value="1"/>
</dbReference>
<keyword evidence="4 7" id="KW-0812">Transmembrane</keyword>
<evidence type="ECO:0000256" key="1">
    <source>
        <dbReference type="ARBA" id="ARBA00004651"/>
    </source>
</evidence>
<dbReference type="SUPFAM" id="SSF161098">
    <property type="entry name" value="MetI-like"/>
    <property type="match status" value="1"/>
</dbReference>
<dbReference type="PROSITE" id="PS50928">
    <property type="entry name" value="ABC_TM1"/>
    <property type="match status" value="1"/>
</dbReference>
<evidence type="ECO:0000256" key="5">
    <source>
        <dbReference type="ARBA" id="ARBA00022989"/>
    </source>
</evidence>
<accession>A0A7Z7PQP8</accession>
<keyword evidence="2 7" id="KW-0813">Transport</keyword>
<dbReference type="EMBL" id="LS974202">
    <property type="protein sequence ID" value="SSC11986.1"/>
    <property type="molecule type" value="Genomic_DNA"/>
</dbReference>
<comment type="similarity">
    <text evidence="7">Belongs to the binding-protein-dependent transport system permease family.</text>
</comment>
<feature type="domain" description="ABC transmembrane type-1" evidence="8">
    <location>
        <begin position="71"/>
        <end position="262"/>
    </location>
</feature>
<evidence type="ECO:0000313" key="10">
    <source>
        <dbReference type="Proteomes" id="UP000250796"/>
    </source>
</evidence>
<dbReference type="GO" id="GO:0005886">
    <property type="term" value="C:plasma membrane"/>
    <property type="evidence" value="ECO:0007669"/>
    <property type="project" value="UniProtKB-SubCell"/>
</dbReference>
<feature type="transmembrane region" description="Helical" evidence="7">
    <location>
        <begin position="181"/>
        <end position="206"/>
    </location>
</feature>
<dbReference type="InterPro" id="IPR035906">
    <property type="entry name" value="MetI-like_sf"/>
</dbReference>
<dbReference type="Pfam" id="PF00528">
    <property type="entry name" value="BPD_transp_1"/>
    <property type="match status" value="1"/>
</dbReference>
<evidence type="ECO:0000256" key="2">
    <source>
        <dbReference type="ARBA" id="ARBA00022448"/>
    </source>
</evidence>
<dbReference type="AlphaFoldDB" id="A0A7Z7PQP8"/>
<keyword evidence="10" id="KW-1185">Reference proteome</keyword>
<evidence type="ECO:0000256" key="6">
    <source>
        <dbReference type="ARBA" id="ARBA00023136"/>
    </source>
</evidence>
<feature type="transmembrane region" description="Helical" evidence="7">
    <location>
        <begin position="12"/>
        <end position="30"/>
    </location>
</feature>
<dbReference type="Proteomes" id="UP000250796">
    <property type="component" value="Chromosome MESINF"/>
</dbReference>
<name>A0A7Z7PQP8_9BACT</name>
<dbReference type="InterPro" id="IPR000515">
    <property type="entry name" value="MetI-like"/>
</dbReference>
<evidence type="ECO:0000259" key="8">
    <source>
        <dbReference type="PROSITE" id="PS50928"/>
    </source>
</evidence>
<keyword evidence="6 7" id="KW-0472">Membrane</keyword>
<evidence type="ECO:0000256" key="7">
    <source>
        <dbReference type="RuleBase" id="RU363032"/>
    </source>
</evidence>
<keyword evidence="9" id="KW-0762">Sugar transport</keyword>
<protein>
    <submittedName>
        <fullName evidence="9">ABC-type sugar transport system, permease component</fullName>
    </submittedName>
</protein>
<evidence type="ECO:0000313" key="9">
    <source>
        <dbReference type="EMBL" id="SSC11986.1"/>
    </source>
</evidence>
<evidence type="ECO:0000256" key="3">
    <source>
        <dbReference type="ARBA" id="ARBA00022475"/>
    </source>
</evidence>
<sequence>MKWGNLVSKATVYFVLVIFSLMILMPLIWLTTTAFKTKTEIFSNPFNFLPGSLNFDNFTNAWSYAPFASYYLNTIITSFGLLAIQLVTITMAAYAFARLQFPGRDFFFILFLTQLMITPQSTILPNYLTISQMGLIDTRLGVMLPYFASAMGTFLMRQAFKSVPESLEDAGKLDGCNTFQLIWHVFLPIVRPSLIAFSIISVTYHWNEFLWPLLVTETSRSRTLTVGLTIFAQQAEGGAEWSLLMAATLIVIGPLLIAFTIFQKLFVQSFANSGMKG</sequence>
<gene>
    <name evidence="9" type="ORF">MESINF_0537</name>
</gene>
<dbReference type="GO" id="GO:0055085">
    <property type="term" value="P:transmembrane transport"/>
    <property type="evidence" value="ECO:0007669"/>
    <property type="project" value="InterPro"/>
</dbReference>
<evidence type="ECO:0000256" key="4">
    <source>
        <dbReference type="ARBA" id="ARBA00022692"/>
    </source>
</evidence>
<feature type="transmembrane region" description="Helical" evidence="7">
    <location>
        <begin position="70"/>
        <end position="94"/>
    </location>
</feature>
<comment type="subcellular location">
    <subcellularLocation>
        <location evidence="1 7">Cell membrane</location>
        <topology evidence="1 7">Multi-pass membrane protein</topology>
    </subcellularLocation>
</comment>
<dbReference type="KEGG" id="minf:MESINF_0537"/>